<reference evidence="2" key="1">
    <citation type="journal article" date="2015" name="Nature">
        <title>Complex archaea that bridge the gap between prokaryotes and eukaryotes.</title>
        <authorList>
            <person name="Spang A."/>
            <person name="Saw J.H."/>
            <person name="Jorgensen S.L."/>
            <person name="Zaremba-Niedzwiedzka K."/>
            <person name="Martijn J."/>
            <person name="Lind A.E."/>
            <person name="van Eijk R."/>
            <person name="Schleper C."/>
            <person name="Guy L."/>
            <person name="Ettema T.J."/>
        </authorList>
    </citation>
    <scope>NUCLEOTIDE SEQUENCE</scope>
</reference>
<dbReference type="EMBL" id="LAZR01001042">
    <property type="protein sequence ID" value="KKN51932.1"/>
    <property type="molecule type" value="Genomic_DNA"/>
</dbReference>
<protein>
    <submittedName>
        <fullName evidence="2">Uncharacterized protein</fullName>
    </submittedName>
</protein>
<feature type="transmembrane region" description="Helical" evidence="1">
    <location>
        <begin position="27"/>
        <end position="46"/>
    </location>
</feature>
<keyword evidence="1" id="KW-1133">Transmembrane helix</keyword>
<organism evidence="2">
    <name type="scientific">marine sediment metagenome</name>
    <dbReference type="NCBI Taxonomy" id="412755"/>
    <lineage>
        <taxon>unclassified sequences</taxon>
        <taxon>metagenomes</taxon>
        <taxon>ecological metagenomes</taxon>
    </lineage>
</organism>
<name>A0A0F9RQ28_9ZZZZ</name>
<dbReference type="AlphaFoldDB" id="A0A0F9RQ28"/>
<proteinExistence type="predicted"/>
<gene>
    <name evidence="2" type="ORF">LCGC14_0617690</name>
</gene>
<comment type="caution">
    <text evidence="2">The sequence shown here is derived from an EMBL/GenBank/DDBJ whole genome shotgun (WGS) entry which is preliminary data.</text>
</comment>
<evidence type="ECO:0000313" key="2">
    <source>
        <dbReference type="EMBL" id="KKN51932.1"/>
    </source>
</evidence>
<evidence type="ECO:0000256" key="1">
    <source>
        <dbReference type="SAM" id="Phobius"/>
    </source>
</evidence>
<accession>A0A0F9RQ28</accession>
<keyword evidence="1" id="KW-0812">Transmembrane</keyword>
<keyword evidence="1" id="KW-0472">Membrane</keyword>
<sequence>MAPKWRHKCPTICKCKDGLTFDDGFGFGYGFFSAFVILAFFAVIGWKIGEWLF</sequence>